<keyword evidence="3" id="KW-0808">Transferase</keyword>
<dbReference type="GO" id="GO:0016747">
    <property type="term" value="F:acyltransferase activity, transferring groups other than amino-acyl groups"/>
    <property type="evidence" value="ECO:0007669"/>
    <property type="project" value="InterPro"/>
</dbReference>
<dbReference type="PANTHER" id="PTHR31435:SF10">
    <property type="entry name" value="BSR4717 PROTEIN"/>
    <property type="match status" value="1"/>
</dbReference>
<dbReference type="RefSeq" id="WP_198498688.1">
    <property type="nucleotide sequence ID" value="NZ_CP065989.1"/>
</dbReference>
<dbReference type="EMBL" id="CP065989">
    <property type="protein sequence ID" value="QQB13494.1"/>
    <property type="molecule type" value="Genomic_DNA"/>
</dbReference>
<dbReference type="Pfam" id="PF14542">
    <property type="entry name" value="Acetyltransf_CG"/>
    <property type="match status" value="1"/>
</dbReference>
<feature type="domain" description="N-acetyltransferase" evidence="1">
    <location>
        <begin position="1"/>
        <end position="105"/>
    </location>
</feature>
<protein>
    <submittedName>
        <fullName evidence="3">N-acetyltransferase</fullName>
    </submittedName>
</protein>
<sequence length="105" mass="12139">MEPELSATPVTMRHNRDRERFELFTTDDPEAFVGFLAYQRIGDSTLELQHTIISEGFSRRGFARTLVTHALDEIRANGETIVPLCTYVQDYLQRFPQYADLVADR</sequence>
<dbReference type="InterPro" id="IPR016181">
    <property type="entry name" value="Acyl_CoA_acyltransferase"/>
</dbReference>
<evidence type="ECO:0000313" key="4">
    <source>
        <dbReference type="Proteomes" id="UP000595374"/>
    </source>
</evidence>
<dbReference type="InterPro" id="IPR031165">
    <property type="entry name" value="GNAT_YJDJ"/>
</dbReference>
<dbReference type="PANTHER" id="PTHR31435">
    <property type="entry name" value="PROTEIN NATD1"/>
    <property type="match status" value="1"/>
</dbReference>
<dbReference type="AlphaFoldDB" id="A0A7T3ZXK3"/>
<evidence type="ECO:0000259" key="1">
    <source>
        <dbReference type="PROSITE" id="PS51186"/>
    </source>
</evidence>
<reference evidence="3 4" key="1">
    <citation type="submission" date="2020-12" db="EMBL/GenBank/DDBJ databases">
        <title>FDA dAtabase for Regulatory Grade micrObial Sequences (FDA-ARGOS): Supporting development and validation of Infectious Disease Dx tests.</title>
        <authorList>
            <person name="Sproer C."/>
            <person name="Gronow S."/>
            <person name="Severitt S."/>
            <person name="Schroder I."/>
            <person name="Tallon L."/>
            <person name="Sadzewicz L."/>
            <person name="Zhao X."/>
            <person name="Boylan J."/>
            <person name="Ott S."/>
            <person name="Bowen H."/>
            <person name="Vavikolanu K."/>
            <person name="Mehta A."/>
            <person name="Aluvathingal J."/>
            <person name="Nadendla S."/>
            <person name="Lowell S."/>
            <person name="Myers T."/>
            <person name="Yan Y."/>
            <person name="Sichtig H."/>
        </authorList>
    </citation>
    <scope>NUCLEOTIDE SEQUENCE [LARGE SCALE GENOMIC DNA]</scope>
    <source>
        <strain evidence="3 4">FDAARGOS_990</strain>
    </source>
</reference>
<gene>
    <name evidence="3" type="ORF">I6H47_11750</name>
</gene>
<dbReference type="Proteomes" id="UP000595374">
    <property type="component" value="Chromosome"/>
</dbReference>
<evidence type="ECO:0000313" key="3">
    <source>
        <dbReference type="EMBL" id="QQB13494.1"/>
    </source>
</evidence>
<dbReference type="Gene3D" id="3.40.630.30">
    <property type="match status" value="1"/>
</dbReference>
<proteinExistence type="predicted"/>
<evidence type="ECO:0000259" key="2">
    <source>
        <dbReference type="PROSITE" id="PS51729"/>
    </source>
</evidence>
<dbReference type="SUPFAM" id="SSF55729">
    <property type="entry name" value="Acyl-CoA N-acyltransferases (Nat)"/>
    <property type="match status" value="1"/>
</dbReference>
<dbReference type="PROSITE" id="PS51729">
    <property type="entry name" value="GNAT_YJDJ"/>
    <property type="match status" value="1"/>
</dbReference>
<feature type="domain" description="N-acetyltransferase" evidence="2">
    <location>
        <begin position="13"/>
        <end position="103"/>
    </location>
</feature>
<organism evidence="3 4">
    <name type="scientific">Brevibacterium casei</name>
    <dbReference type="NCBI Taxonomy" id="33889"/>
    <lineage>
        <taxon>Bacteria</taxon>
        <taxon>Bacillati</taxon>
        <taxon>Actinomycetota</taxon>
        <taxon>Actinomycetes</taxon>
        <taxon>Micrococcales</taxon>
        <taxon>Brevibacteriaceae</taxon>
        <taxon>Brevibacterium</taxon>
    </lineage>
</organism>
<dbReference type="InterPro" id="IPR045057">
    <property type="entry name" value="Gcn5-rel_NAT"/>
</dbReference>
<name>A0A7T3ZXK3_9MICO</name>
<dbReference type="PROSITE" id="PS51186">
    <property type="entry name" value="GNAT"/>
    <property type="match status" value="1"/>
</dbReference>
<dbReference type="InterPro" id="IPR000182">
    <property type="entry name" value="GNAT_dom"/>
</dbReference>
<accession>A0A7T3ZXK3</accession>